<dbReference type="AlphaFoldDB" id="A0A1R1MJJ7"/>
<dbReference type="EMBL" id="MOEN01000037">
    <property type="protein sequence ID" value="OMH39929.1"/>
    <property type="molecule type" value="Genomic_DNA"/>
</dbReference>
<dbReference type="STRING" id="1914305.BLW93_07845"/>
<dbReference type="InterPro" id="IPR010183">
    <property type="entry name" value="Phage_lambda_Bet"/>
</dbReference>
<accession>A0A1R1MJJ7</accession>
<dbReference type="Pfam" id="PF03837">
    <property type="entry name" value="RecT"/>
    <property type="match status" value="1"/>
</dbReference>
<protein>
    <submittedName>
        <fullName evidence="1">Phage recombination protein Bet</fullName>
    </submittedName>
</protein>
<evidence type="ECO:0000313" key="2">
    <source>
        <dbReference type="Proteomes" id="UP000187408"/>
    </source>
</evidence>
<organism evidence="1 2">
    <name type="scientific">Desulfurobacterium indicum</name>
    <dbReference type="NCBI Taxonomy" id="1914305"/>
    <lineage>
        <taxon>Bacteria</taxon>
        <taxon>Pseudomonadati</taxon>
        <taxon>Aquificota</taxon>
        <taxon>Aquificia</taxon>
        <taxon>Desulfurobacteriales</taxon>
        <taxon>Desulfurobacteriaceae</taxon>
        <taxon>Desulfurobacterium</taxon>
    </lineage>
</organism>
<dbReference type="RefSeq" id="WP_076713541.1">
    <property type="nucleotide sequence ID" value="NZ_MOEN01000037.1"/>
</dbReference>
<dbReference type="OrthoDB" id="7889018at2"/>
<dbReference type="InterPro" id="IPR018330">
    <property type="entry name" value="RecT_fam"/>
</dbReference>
<comment type="caution">
    <text evidence="1">The sequence shown here is derived from an EMBL/GenBank/DDBJ whole genome shotgun (WGS) entry which is preliminary data.</text>
</comment>
<sequence>MSVIEKPLLIVAEDGKTYTFDEVATYVKYHAPDATQAEIKEFFNYCRIRSLSPYDVHFIKWGKTQKPTIVVGKDAFLKRAERSKQLDGYKAGVIVVNNESGEITYRDGAFYIKSKEELVGGWAEVYRKDFAHPIRTEVALEEYARKNKNGELMNNWATMPATMIRKVALVQALREAFPNEMSGMYVPEEMGIEIDEETGEVLNYGGLDSYSNGDNGFTGGSNNGTTKQITDAQRKKIIVTLKKIWGDQWEKEGKALMELLFKKTSTKELTRKEASTLIEHLIEIENKRKDNDENGGDDDFIFG</sequence>
<proteinExistence type="predicted"/>
<dbReference type="GO" id="GO:0003677">
    <property type="term" value="F:DNA binding"/>
    <property type="evidence" value="ECO:0007669"/>
    <property type="project" value="InterPro"/>
</dbReference>
<gene>
    <name evidence="1" type="ORF">BLW93_07845</name>
</gene>
<dbReference type="GO" id="GO:0006310">
    <property type="term" value="P:DNA recombination"/>
    <property type="evidence" value="ECO:0007669"/>
    <property type="project" value="InterPro"/>
</dbReference>
<evidence type="ECO:0000313" key="1">
    <source>
        <dbReference type="EMBL" id="OMH39929.1"/>
    </source>
</evidence>
<reference evidence="1 2" key="1">
    <citation type="submission" date="2016-10" db="EMBL/GenBank/DDBJ databases">
        <title>Genome sequence of a sulfur-reducing bacterium Desulfurobacterium indicum K6013.</title>
        <authorList>
            <person name="Cao J."/>
            <person name="Shao Z."/>
            <person name="Alain K."/>
            <person name="Jebbar M."/>
        </authorList>
    </citation>
    <scope>NUCLEOTIDE SEQUENCE [LARGE SCALE GENOMIC DNA]</scope>
    <source>
        <strain evidence="1 2">K6013</strain>
    </source>
</reference>
<dbReference type="Proteomes" id="UP000187408">
    <property type="component" value="Unassembled WGS sequence"/>
</dbReference>
<dbReference type="NCBIfam" id="TIGR01913">
    <property type="entry name" value="bet_lambda"/>
    <property type="match status" value="1"/>
</dbReference>
<keyword evidence="2" id="KW-1185">Reference proteome</keyword>
<name>A0A1R1MJJ7_9BACT</name>